<dbReference type="Proteomes" id="UP000267164">
    <property type="component" value="Chromosome"/>
</dbReference>
<feature type="chain" id="PRO_5039413414" evidence="1">
    <location>
        <begin position="23"/>
        <end position="380"/>
    </location>
</feature>
<dbReference type="GO" id="GO:0016787">
    <property type="term" value="F:hydrolase activity"/>
    <property type="evidence" value="ECO:0007669"/>
    <property type="project" value="UniProtKB-KW"/>
</dbReference>
<dbReference type="PANTHER" id="PTHR46825:SF7">
    <property type="entry name" value="D-ALANYL-D-ALANINE CARBOXYPEPTIDASE"/>
    <property type="match status" value="1"/>
</dbReference>
<gene>
    <name evidence="3" type="ORF">D7D52_24400</name>
</gene>
<dbReference type="InterPro" id="IPR012338">
    <property type="entry name" value="Beta-lactam/transpept-like"/>
</dbReference>
<dbReference type="InterPro" id="IPR050491">
    <property type="entry name" value="AmpC-like"/>
</dbReference>
<evidence type="ECO:0000313" key="4">
    <source>
        <dbReference type="Proteomes" id="UP000267164"/>
    </source>
</evidence>
<keyword evidence="4" id="KW-1185">Reference proteome</keyword>
<organism evidence="3 4">
    <name type="scientific">Nocardia yunnanensis</name>
    <dbReference type="NCBI Taxonomy" id="2382165"/>
    <lineage>
        <taxon>Bacteria</taxon>
        <taxon>Bacillati</taxon>
        <taxon>Actinomycetota</taxon>
        <taxon>Actinomycetes</taxon>
        <taxon>Mycobacteriales</taxon>
        <taxon>Nocardiaceae</taxon>
        <taxon>Nocardia</taxon>
    </lineage>
</organism>
<dbReference type="RefSeq" id="WP_120739957.1">
    <property type="nucleotide sequence ID" value="NZ_CP032568.1"/>
</dbReference>
<dbReference type="KEGG" id="nyu:D7D52_24400"/>
<evidence type="ECO:0000259" key="2">
    <source>
        <dbReference type="Pfam" id="PF00144"/>
    </source>
</evidence>
<keyword evidence="3" id="KW-0378">Hydrolase</keyword>
<dbReference type="SUPFAM" id="SSF56601">
    <property type="entry name" value="beta-lactamase/transpeptidase-like"/>
    <property type="match status" value="1"/>
</dbReference>
<sequence length="380" mass="39869">MRIGWSAAVVVLVAAAGCGSVATTAPQPVSTTPMAVSPQRIEKIRADIDALVRSGSPGAIATVTEHGQTVTLTAGVGDRGSGAPIPMAPPQQVRVGSISKTFAAALLMQLVSEGKLRLDEPVDTYLPGLLTGDGVDGRAITVRQILQHRSGLPELSDDPEVDVVRAVAAGRTFTPAQEIAIALRKPAQFAPGEKFKYTNTNFIVAGMLVEKVTGRAYSEELNGRILTPTQLPDTYLPGPGEVDFRGPHPHGYATVDGTLTDVTRSEPSVAWSAGGMIASGNDLNRFFLALLAGKIVPDAQLREMLATQPAWPNNPMKYGLGIGSTDLPCGAQFYGHEGEIAGYITLSGATHDGRAVTLTLNASLDNQPDWTNILSDALCP</sequence>
<reference evidence="3 4" key="1">
    <citation type="submission" date="2018-09" db="EMBL/GenBank/DDBJ databases">
        <title>Nocardia yunnanensis sp. nov., an actinomycete isolated from a soil sample.</title>
        <authorList>
            <person name="Zhang J."/>
        </authorList>
    </citation>
    <scope>NUCLEOTIDE SEQUENCE [LARGE SCALE GENOMIC DNA]</scope>
    <source>
        <strain evidence="3 4">CFHS0054</strain>
    </source>
</reference>
<evidence type="ECO:0000256" key="1">
    <source>
        <dbReference type="SAM" id="SignalP"/>
    </source>
</evidence>
<evidence type="ECO:0000313" key="3">
    <source>
        <dbReference type="EMBL" id="AYF76440.1"/>
    </source>
</evidence>
<dbReference type="InterPro" id="IPR001466">
    <property type="entry name" value="Beta-lactam-related"/>
</dbReference>
<dbReference type="Pfam" id="PF00144">
    <property type="entry name" value="Beta-lactamase"/>
    <property type="match status" value="1"/>
</dbReference>
<name>A0A386ZG73_9NOCA</name>
<dbReference type="PANTHER" id="PTHR46825">
    <property type="entry name" value="D-ALANYL-D-ALANINE-CARBOXYPEPTIDASE/ENDOPEPTIDASE AMPH"/>
    <property type="match status" value="1"/>
</dbReference>
<proteinExistence type="predicted"/>
<dbReference type="PROSITE" id="PS51257">
    <property type="entry name" value="PROKAR_LIPOPROTEIN"/>
    <property type="match status" value="1"/>
</dbReference>
<protein>
    <submittedName>
        <fullName evidence="3">Class A beta-lactamase-related serine hydrolase</fullName>
    </submittedName>
</protein>
<keyword evidence="1" id="KW-0732">Signal</keyword>
<accession>A0A386ZG73</accession>
<dbReference type="EMBL" id="CP032568">
    <property type="protein sequence ID" value="AYF76440.1"/>
    <property type="molecule type" value="Genomic_DNA"/>
</dbReference>
<dbReference type="AlphaFoldDB" id="A0A386ZG73"/>
<dbReference type="OrthoDB" id="3174977at2"/>
<feature type="signal peptide" evidence="1">
    <location>
        <begin position="1"/>
        <end position="22"/>
    </location>
</feature>
<feature type="domain" description="Beta-lactamase-related" evidence="2">
    <location>
        <begin position="47"/>
        <end position="347"/>
    </location>
</feature>
<dbReference type="Gene3D" id="3.40.710.10">
    <property type="entry name" value="DD-peptidase/beta-lactamase superfamily"/>
    <property type="match status" value="1"/>
</dbReference>